<gene>
    <name evidence="18" type="ORF">Fcan01_06929</name>
</gene>
<dbReference type="Pfam" id="PF01179">
    <property type="entry name" value="Cu_amine_oxid"/>
    <property type="match status" value="1"/>
</dbReference>
<feature type="domain" description="Copper amine oxidase catalytic" evidence="16">
    <location>
        <begin position="236"/>
        <end position="642"/>
    </location>
</feature>
<comment type="cofactor">
    <cofactor evidence="3">
        <name>Zn(2+)</name>
        <dbReference type="ChEBI" id="CHEBI:29105"/>
    </cofactor>
</comment>
<dbReference type="PANTHER" id="PTHR10638:SF86">
    <property type="entry name" value="COPPER AMINE OXIDASE 1-RELATED"/>
    <property type="match status" value="1"/>
</dbReference>
<evidence type="ECO:0000256" key="13">
    <source>
        <dbReference type="PIRSR" id="PIRSR600269-51"/>
    </source>
</evidence>
<organism evidence="18 19">
    <name type="scientific">Folsomia candida</name>
    <name type="common">Springtail</name>
    <dbReference type="NCBI Taxonomy" id="158441"/>
    <lineage>
        <taxon>Eukaryota</taxon>
        <taxon>Metazoa</taxon>
        <taxon>Ecdysozoa</taxon>
        <taxon>Arthropoda</taxon>
        <taxon>Hexapoda</taxon>
        <taxon>Collembola</taxon>
        <taxon>Entomobryomorpha</taxon>
        <taxon>Isotomoidea</taxon>
        <taxon>Isotomidae</taxon>
        <taxon>Proisotominae</taxon>
        <taxon>Folsomia</taxon>
    </lineage>
</organism>
<name>A0A226EK42_FOLCA</name>
<dbReference type="EC" id="1.4.3.-" evidence="14"/>
<dbReference type="GO" id="GO:0048038">
    <property type="term" value="F:quinone binding"/>
    <property type="evidence" value="ECO:0007669"/>
    <property type="project" value="InterPro"/>
</dbReference>
<evidence type="ECO:0000259" key="16">
    <source>
        <dbReference type="Pfam" id="PF01179"/>
    </source>
</evidence>
<dbReference type="PANTHER" id="PTHR10638">
    <property type="entry name" value="COPPER AMINE OXIDASE"/>
    <property type="match status" value="1"/>
</dbReference>
<keyword evidence="11" id="KW-0464">Manganese</keyword>
<keyword evidence="8 14" id="KW-0560">Oxidoreductase</keyword>
<dbReference type="InterPro" id="IPR000269">
    <property type="entry name" value="Cu_amine_oxidase"/>
</dbReference>
<dbReference type="AlphaFoldDB" id="A0A226EK42"/>
<dbReference type="InterPro" id="IPR015802">
    <property type="entry name" value="Cu_amine_oxidase_N3"/>
</dbReference>
<evidence type="ECO:0000256" key="9">
    <source>
        <dbReference type="ARBA" id="ARBA00023008"/>
    </source>
</evidence>
<dbReference type="PROSITE" id="PS01164">
    <property type="entry name" value="COPPER_AMINE_OXID_1"/>
    <property type="match status" value="1"/>
</dbReference>
<dbReference type="GO" id="GO:0005507">
    <property type="term" value="F:copper ion binding"/>
    <property type="evidence" value="ECO:0007669"/>
    <property type="project" value="InterPro"/>
</dbReference>
<dbReference type="SUPFAM" id="SSF49998">
    <property type="entry name" value="Amine oxidase catalytic domain"/>
    <property type="match status" value="1"/>
</dbReference>
<evidence type="ECO:0000313" key="18">
    <source>
        <dbReference type="EMBL" id="OXA58012.1"/>
    </source>
</evidence>
<keyword evidence="10" id="KW-1015">Disulfide bond</keyword>
<dbReference type="Proteomes" id="UP000198287">
    <property type="component" value="Unassembled WGS sequence"/>
</dbReference>
<proteinExistence type="inferred from homology"/>
<feature type="compositionally biased region" description="Basic and acidic residues" evidence="15">
    <location>
        <begin position="656"/>
        <end position="667"/>
    </location>
</feature>
<keyword evidence="19" id="KW-1185">Reference proteome</keyword>
<evidence type="ECO:0000256" key="7">
    <source>
        <dbReference type="ARBA" id="ARBA00022772"/>
    </source>
</evidence>
<dbReference type="InterPro" id="IPR049948">
    <property type="entry name" value="Cu_Am_ox_TPQ-bd"/>
</dbReference>
<evidence type="ECO:0000256" key="5">
    <source>
        <dbReference type="ARBA" id="ARBA00011738"/>
    </source>
</evidence>
<evidence type="ECO:0000256" key="4">
    <source>
        <dbReference type="ARBA" id="ARBA00007983"/>
    </source>
</evidence>
<keyword evidence="9 14" id="KW-0186">Copper</keyword>
<dbReference type="Gene3D" id="3.10.450.40">
    <property type="match status" value="2"/>
</dbReference>
<dbReference type="InterPro" id="IPR016182">
    <property type="entry name" value="Cu_amine_oxidase_N-reg"/>
</dbReference>
<accession>A0A226EK42</accession>
<feature type="domain" description="Copper amine oxidase N3-terminal" evidence="17">
    <location>
        <begin position="102"/>
        <end position="194"/>
    </location>
</feature>
<dbReference type="SUPFAM" id="SSF54416">
    <property type="entry name" value="Amine oxidase N-terminal region"/>
    <property type="match status" value="2"/>
</dbReference>
<keyword evidence="6 14" id="KW-0479">Metal-binding</keyword>
<keyword evidence="7 12" id="KW-0801">TPQ</keyword>
<dbReference type="OrthoDB" id="5379943at2759"/>
<evidence type="ECO:0000256" key="8">
    <source>
        <dbReference type="ARBA" id="ARBA00023002"/>
    </source>
</evidence>
<dbReference type="EMBL" id="LNIX01000003">
    <property type="protein sequence ID" value="OXA58012.1"/>
    <property type="molecule type" value="Genomic_DNA"/>
</dbReference>
<feature type="modified residue" description="2',4',5'-topaquinone" evidence="13">
    <location>
        <position position="396"/>
    </location>
</feature>
<dbReference type="STRING" id="158441.A0A226EK42"/>
<evidence type="ECO:0000256" key="6">
    <source>
        <dbReference type="ARBA" id="ARBA00022723"/>
    </source>
</evidence>
<dbReference type="Gene3D" id="2.70.98.20">
    <property type="entry name" value="Copper amine oxidase, catalytic domain"/>
    <property type="match status" value="1"/>
</dbReference>
<feature type="active site" description="Proton acceptor" evidence="12">
    <location>
        <position position="312"/>
    </location>
</feature>
<feature type="region of interest" description="Disordered" evidence="15">
    <location>
        <begin position="645"/>
        <end position="667"/>
    </location>
</feature>
<dbReference type="NCBIfam" id="NF008559">
    <property type="entry name" value="PRK11504.1"/>
    <property type="match status" value="1"/>
</dbReference>
<evidence type="ECO:0000256" key="3">
    <source>
        <dbReference type="ARBA" id="ARBA00001947"/>
    </source>
</evidence>
<evidence type="ECO:0000256" key="14">
    <source>
        <dbReference type="RuleBase" id="RU000672"/>
    </source>
</evidence>
<dbReference type="OMA" id="VHVGFNY"/>
<evidence type="ECO:0000256" key="10">
    <source>
        <dbReference type="ARBA" id="ARBA00023157"/>
    </source>
</evidence>
<comment type="caution">
    <text evidence="18">The sequence shown here is derived from an EMBL/GenBank/DDBJ whole genome shotgun (WGS) entry which is preliminary data.</text>
</comment>
<dbReference type="InterPro" id="IPR036460">
    <property type="entry name" value="Cu_amine_oxidase_C_sf"/>
</dbReference>
<comment type="PTM">
    <text evidence="13 14">Topaquinone (TPQ) is generated by copper-dependent autoxidation of a specific tyrosyl residue.</text>
</comment>
<reference evidence="18 19" key="1">
    <citation type="submission" date="2015-12" db="EMBL/GenBank/DDBJ databases">
        <title>The genome of Folsomia candida.</title>
        <authorList>
            <person name="Faddeeva A."/>
            <person name="Derks M.F."/>
            <person name="Anvar Y."/>
            <person name="Smit S."/>
            <person name="Van Straalen N."/>
            <person name="Roelofs D."/>
        </authorList>
    </citation>
    <scope>NUCLEOTIDE SEQUENCE [LARGE SCALE GENOMIC DNA]</scope>
    <source>
        <strain evidence="18 19">VU population</strain>
        <tissue evidence="18">Whole body</tissue>
    </source>
</reference>
<comment type="cofactor">
    <cofactor evidence="1">
        <name>Cu cation</name>
        <dbReference type="ChEBI" id="CHEBI:23378"/>
    </cofactor>
</comment>
<evidence type="ECO:0000256" key="2">
    <source>
        <dbReference type="ARBA" id="ARBA00001936"/>
    </source>
</evidence>
<evidence type="ECO:0000256" key="1">
    <source>
        <dbReference type="ARBA" id="ARBA00001935"/>
    </source>
</evidence>
<sequence length="667" mass="74974">MLHLHPLDPLTSDEISLSSRIIRNNKQSPHGWIFNSVILIEPPKSELAPRLLSNDSLNGVFPRKSFTLLIERGTGKVFEVVVNLTSGVVEKFDQAKTGQQPTLSPEDCFESEKIVKENAEVQERCKKLGLDNMELVTADPWSVGYNGEPEFENIRLVQLFMYSRNFAGDNHYAHPLNFVVVVDLIAGKVISIDDLPIHNDFTPQKDDNIKIPRAINNYDPEFLPENFMRKDLKPLEVHQPKGPSFSVIGNEISWQKFRIRIGFNYREGLVLYDVRYQDGEKLRPLIYRASLSEMVVPYGDPRPPFHRKCAFDIGDYGLGFCSNSLELGCDCLGTIKYFDGILNTHDGEPTTIKNAVCLHEEDAGTLHKHTEYRTGKAVVARSRRLVISFVVTVVNYEYAYYWSFYQDGSINFEVKATGELSTNLLADGADSGEFGTVIFPNVIGQFHQHIFCMRIDPMFDGLLNSVAVGDIRALAQGTKENRYNNGFTVDEKVFKTSKSSVTDVNSSTSRYWKILNPSSIHAYTKKPVGWKLIPSSGSFPGLLAGPESYIRKRAGFATHSVWVTKQRDDELFAGGLYINQSKGGNGVAKWVERDENICNEDVVLWHSFGVTHIPRAEDFPLMPMETTGFTLKPLNFFLGNPGIDVQPPSKSSNKSKLADKCCESGRK</sequence>
<dbReference type="FunFam" id="2.70.98.20:FF:000001">
    <property type="entry name" value="Amine oxidase"/>
    <property type="match status" value="1"/>
</dbReference>
<comment type="cofactor">
    <cofactor evidence="14">
        <name>Cu cation</name>
        <dbReference type="ChEBI" id="CHEBI:23378"/>
    </cofactor>
    <text evidence="14">Contains 1 topaquinone per subunit.</text>
</comment>
<feature type="active site" description="Schiff-base intermediate with substrate; via topaquinone" evidence="12">
    <location>
        <position position="396"/>
    </location>
</feature>
<comment type="similarity">
    <text evidence="4 14">Belongs to the copper/topaquinone oxidase family.</text>
</comment>
<evidence type="ECO:0000256" key="12">
    <source>
        <dbReference type="PIRSR" id="PIRSR600269-50"/>
    </source>
</evidence>
<evidence type="ECO:0000256" key="11">
    <source>
        <dbReference type="ARBA" id="ARBA00023211"/>
    </source>
</evidence>
<dbReference type="GO" id="GO:0008131">
    <property type="term" value="F:primary methylamine oxidase activity"/>
    <property type="evidence" value="ECO:0007669"/>
    <property type="project" value="InterPro"/>
</dbReference>
<evidence type="ECO:0000256" key="15">
    <source>
        <dbReference type="SAM" id="MobiDB-lite"/>
    </source>
</evidence>
<dbReference type="InterPro" id="IPR015798">
    <property type="entry name" value="Cu_amine_oxidase_C"/>
</dbReference>
<dbReference type="Pfam" id="PF02728">
    <property type="entry name" value="Cu_amine_oxidN3"/>
    <property type="match status" value="1"/>
</dbReference>
<comment type="cofactor">
    <cofactor evidence="2">
        <name>Mn(2+)</name>
        <dbReference type="ChEBI" id="CHEBI:29035"/>
    </cofactor>
</comment>
<comment type="subunit">
    <text evidence="5">Homodimer.</text>
</comment>
<evidence type="ECO:0000259" key="17">
    <source>
        <dbReference type="Pfam" id="PF02728"/>
    </source>
</evidence>
<evidence type="ECO:0000313" key="19">
    <source>
        <dbReference type="Proteomes" id="UP000198287"/>
    </source>
</evidence>
<dbReference type="GO" id="GO:0009308">
    <property type="term" value="P:amine metabolic process"/>
    <property type="evidence" value="ECO:0007669"/>
    <property type="project" value="UniProtKB-UniRule"/>
</dbReference>
<protein>
    <recommendedName>
        <fullName evidence="14">Amine oxidase</fullName>
        <ecNumber evidence="14">1.4.3.-</ecNumber>
    </recommendedName>
</protein>